<organism evidence="2 3">
    <name type="scientific">Spinacia oleracea</name>
    <name type="common">Spinach</name>
    <dbReference type="NCBI Taxonomy" id="3562"/>
    <lineage>
        <taxon>Eukaryota</taxon>
        <taxon>Viridiplantae</taxon>
        <taxon>Streptophyta</taxon>
        <taxon>Embryophyta</taxon>
        <taxon>Tracheophyta</taxon>
        <taxon>Spermatophyta</taxon>
        <taxon>Magnoliopsida</taxon>
        <taxon>eudicotyledons</taxon>
        <taxon>Gunneridae</taxon>
        <taxon>Pentapetalae</taxon>
        <taxon>Caryophyllales</taxon>
        <taxon>Chenopodiaceae</taxon>
        <taxon>Chenopodioideae</taxon>
        <taxon>Anserineae</taxon>
        <taxon>Spinacia</taxon>
    </lineage>
</organism>
<proteinExistence type="predicted"/>
<gene>
    <name evidence="3" type="primary">LOC110782815</name>
</gene>
<reference evidence="2" key="1">
    <citation type="journal article" date="2021" name="Nat. Commun.">
        <title>Genomic analyses provide insights into spinach domestication and the genetic basis of agronomic traits.</title>
        <authorList>
            <person name="Cai X."/>
            <person name="Sun X."/>
            <person name="Xu C."/>
            <person name="Sun H."/>
            <person name="Wang X."/>
            <person name="Ge C."/>
            <person name="Zhang Z."/>
            <person name="Wang Q."/>
            <person name="Fei Z."/>
            <person name="Jiao C."/>
            <person name="Wang Q."/>
        </authorList>
    </citation>
    <scope>NUCLEOTIDE SEQUENCE [LARGE SCALE GENOMIC DNA]</scope>
    <source>
        <strain evidence="2">cv. Varoflay</strain>
    </source>
</reference>
<evidence type="ECO:0000313" key="3">
    <source>
        <dbReference type="RefSeq" id="XP_021842754.2"/>
    </source>
</evidence>
<dbReference type="PANTHER" id="PTHR36714:SF1">
    <property type="entry name" value="T23E23.1"/>
    <property type="match status" value="1"/>
</dbReference>
<accession>A0A9R0JQ08</accession>
<dbReference type="PANTHER" id="PTHR36714">
    <property type="entry name" value="T23E23.1"/>
    <property type="match status" value="1"/>
</dbReference>
<reference evidence="3" key="2">
    <citation type="submission" date="2025-08" db="UniProtKB">
        <authorList>
            <consortium name="RefSeq"/>
        </authorList>
    </citation>
    <scope>IDENTIFICATION</scope>
    <source>
        <tissue evidence="3">Leaf</tissue>
    </source>
</reference>
<dbReference type="KEGG" id="soe:110782815"/>
<dbReference type="AlphaFoldDB" id="A0A9R0JQ08"/>
<dbReference type="Proteomes" id="UP000813463">
    <property type="component" value="Chromosome 1"/>
</dbReference>
<feature type="transmembrane region" description="Helical" evidence="1">
    <location>
        <begin position="110"/>
        <end position="137"/>
    </location>
</feature>
<name>A0A9R0JQ08_SPIOL</name>
<keyword evidence="1" id="KW-1133">Transmembrane helix</keyword>
<feature type="transmembrane region" description="Helical" evidence="1">
    <location>
        <begin position="84"/>
        <end position="104"/>
    </location>
</feature>
<keyword evidence="1" id="KW-0472">Membrane</keyword>
<sequence length="163" mass="18704">MSLTLKIAAKVGADDKQTTLRELLLYRKLNFKVIFLGLLYKYLEWSAFWNMSMVISFMDEQTGIEAFGMSDYYGKHCKKTGFQLMLGFFVFGNVLRLPCLYAGLCTGSVAGVLITCIVIMMVSLSNLVKWVAFLVYFQYCKQQTMEKKLDDQEQNKNVKFDAT</sequence>
<evidence type="ECO:0000313" key="2">
    <source>
        <dbReference type="Proteomes" id="UP000813463"/>
    </source>
</evidence>
<dbReference type="GeneID" id="110782815"/>
<protein>
    <submittedName>
        <fullName evidence="3">Uncharacterized protein isoform X2</fullName>
    </submittedName>
</protein>
<keyword evidence="1" id="KW-0812">Transmembrane</keyword>
<dbReference type="RefSeq" id="XP_021842754.2">
    <property type="nucleotide sequence ID" value="XM_021987062.2"/>
</dbReference>
<evidence type="ECO:0000256" key="1">
    <source>
        <dbReference type="SAM" id="Phobius"/>
    </source>
</evidence>
<keyword evidence="2" id="KW-1185">Reference proteome</keyword>